<dbReference type="RefSeq" id="WP_187793269.1">
    <property type="nucleotide sequence ID" value="NZ_JACOQL010000002.1"/>
</dbReference>
<dbReference type="Proteomes" id="UP000608594">
    <property type="component" value="Unassembled WGS sequence"/>
</dbReference>
<protein>
    <recommendedName>
        <fullName evidence="4">Peptidoglycan binding protein</fullName>
    </recommendedName>
</protein>
<accession>A0A926JB76</accession>
<name>A0A926JB76_9RHOB</name>
<evidence type="ECO:0000256" key="1">
    <source>
        <dbReference type="SAM" id="MobiDB-lite"/>
    </source>
</evidence>
<dbReference type="EMBL" id="JACOQL010000002">
    <property type="protein sequence ID" value="MBC9246821.1"/>
    <property type="molecule type" value="Genomic_DNA"/>
</dbReference>
<organism evidence="2 3">
    <name type="scientific">Paracoccus amoyensis</name>
    <dbReference type="NCBI Taxonomy" id="2760093"/>
    <lineage>
        <taxon>Bacteria</taxon>
        <taxon>Pseudomonadati</taxon>
        <taxon>Pseudomonadota</taxon>
        <taxon>Alphaproteobacteria</taxon>
        <taxon>Rhodobacterales</taxon>
        <taxon>Paracoccaceae</taxon>
        <taxon>Paracoccus</taxon>
    </lineage>
</organism>
<keyword evidence="3" id="KW-1185">Reference proteome</keyword>
<reference evidence="2" key="1">
    <citation type="submission" date="2020-08" db="EMBL/GenBank/DDBJ databases">
        <title>Paracoccus amoyensis sp. nov., isolated from the surface seawater at coast of Xiamen, Fujian.</title>
        <authorList>
            <person name="Lyu L."/>
        </authorList>
    </citation>
    <scope>NUCLEOTIDE SEQUENCE</scope>
    <source>
        <strain evidence="2">11-3</strain>
    </source>
</reference>
<comment type="caution">
    <text evidence="2">The sequence shown here is derived from an EMBL/GenBank/DDBJ whole genome shotgun (WGS) entry which is preliminary data.</text>
</comment>
<gene>
    <name evidence="2" type="ORF">H4P12_08860</name>
</gene>
<dbReference type="AlphaFoldDB" id="A0A926JB76"/>
<evidence type="ECO:0008006" key="4">
    <source>
        <dbReference type="Google" id="ProtNLM"/>
    </source>
</evidence>
<sequence length="415" mass="42029">MTTAKPVHVDPGKRAFGKALILAGALAICGGAAQAQNILALRVPLPQALSERLGGERVISDPADIPSTGHLLIYAQDLGDDPRGLVAALPANALLVVGDCAAGLQLEGIGPVAAQIAVPNASEDCDAAALADAFVNAATLSGDADGRTELLESGGYQVIGRGAPVRISGAASAGGLVISALPMETVAAASSEEVVLVSLGSTSQFADPAPFAAVDEAQPRAGLPEPSIIIGDMAVLMAAGDPGPLGMPFAAREAVRQRDPAMFARLVAQGAFDPEDTQTTQAIQTELARMHCYVGSVDGQWGGGSSRAVDRYIEAGGPAGIAAQSPDVQMFRALISAEDITCPEVAPVAAADPPRDVRSNTSSRSTSNTTPRRNGGSGATTTRRPAATTSTAPAQQQSTGRRQINPGILGLGNIR</sequence>
<feature type="region of interest" description="Disordered" evidence="1">
    <location>
        <begin position="345"/>
        <end position="415"/>
    </location>
</feature>
<evidence type="ECO:0000313" key="3">
    <source>
        <dbReference type="Proteomes" id="UP000608594"/>
    </source>
</evidence>
<evidence type="ECO:0000313" key="2">
    <source>
        <dbReference type="EMBL" id="MBC9246821.1"/>
    </source>
</evidence>
<feature type="compositionally biased region" description="Low complexity" evidence="1">
    <location>
        <begin position="359"/>
        <end position="400"/>
    </location>
</feature>
<proteinExistence type="predicted"/>